<evidence type="ECO:0000259" key="10">
    <source>
        <dbReference type="PROSITE" id="PS51323"/>
    </source>
</evidence>
<dbReference type="Pfam" id="PF23334">
    <property type="entry name" value="VWC2L_2nd"/>
    <property type="match status" value="1"/>
</dbReference>
<feature type="signal peptide" evidence="7">
    <location>
        <begin position="1"/>
        <end position="21"/>
    </location>
</feature>
<gene>
    <name evidence="11" type="ORF">XYLVIOL_LOCUS7897</name>
</gene>
<evidence type="ECO:0000256" key="2">
    <source>
        <dbReference type="ARBA" id="ARBA00022525"/>
    </source>
</evidence>
<dbReference type="InterPro" id="IPR001007">
    <property type="entry name" value="VWF_dom"/>
</dbReference>
<evidence type="ECO:0000313" key="11">
    <source>
        <dbReference type="EMBL" id="CAL7946664.1"/>
    </source>
</evidence>
<dbReference type="Proteomes" id="UP001642520">
    <property type="component" value="Unassembled WGS sequence"/>
</dbReference>
<keyword evidence="6" id="KW-1133">Transmembrane helix</keyword>
<feature type="domain" description="VWFC" evidence="8">
    <location>
        <begin position="571"/>
        <end position="630"/>
    </location>
</feature>
<dbReference type="InterPro" id="IPR011390">
    <property type="entry name" value="IGFBP_rP_mac25"/>
</dbReference>
<evidence type="ECO:0000313" key="12">
    <source>
        <dbReference type="Proteomes" id="UP001642520"/>
    </source>
</evidence>
<dbReference type="PROSITE" id="PS51323">
    <property type="entry name" value="IGFBP_N_2"/>
    <property type="match status" value="1"/>
</dbReference>
<evidence type="ECO:0008006" key="13">
    <source>
        <dbReference type="Google" id="ProtNLM"/>
    </source>
</evidence>
<comment type="subcellular location">
    <subcellularLocation>
        <location evidence="1">Secreted</location>
    </subcellularLocation>
</comment>
<keyword evidence="12" id="KW-1185">Reference proteome</keyword>
<comment type="caution">
    <text evidence="11">The sequence shown here is derived from an EMBL/GenBank/DDBJ whole genome shotgun (WGS) entry which is preliminary data.</text>
</comment>
<dbReference type="Pfam" id="PF00093">
    <property type="entry name" value="VWC"/>
    <property type="match status" value="1"/>
</dbReference>
<dbReference type="InterPro" id="IPR000867">
    <property type="entry name" value="IGFBP-like"/>
</dbReference>
<evidence type="ECO:0000256" key="6">
    <source>
        <dbReference type="SAM" id="Phobius"/>
    </source>
</evidence>
<dbReference type="Gene3D" id="4.10.40.20">
    <property type="match status" value="1"/>
</dbReference>
<evidence type="ECO:0000256" key="3">
    <source>
        <dbReference type="ARBA" id="ARBA00022729"/>
    </source>
</evidence>
<reference evidence="11 12" key="1">
    <citation type="submission" date="2024-08" db="EMBL/GenBank/DDBJ databases">
        <authorList>
            <person name="Will J Nash"/>
            <person name="Angela Man"/>
            <person name="Seanna McTaggart"/>
            <person name="Kendall Baker"/>
            <person name="Tom Barker"/>
            <person name="Leah Catchpole"/>
            <person name="Alex Durrant"/>
            <person name="Karim Gharbi"/>
            <person name="Naomi Irish"/>
            <person name="Gemy Kaithakottil"/>
            <person name="Debby Ku"/>
            <person name="Aaliyah Providence"/>
            <person name="Felix Shaw"/>
            <person name="David Swarbreck"/>
            <person name="Chris Watkins"/>
            <person name="Ann M. McCartney"/>
            <person name="Giulio Formenti"/>
            <person name="Alice Mouton"/>
            <person name="Noel Vella"/>
            <person name="Bjorn M von Reumont"/>
            <person name="Adriana Vella"/>
            <person name="Wilfried Haerty"/>
        </authorList>
    </citation>
    <scope>NUCLEOTIDE SEQUENCE [LARGE SCALE GENOMIC DNA]</scope>
</reference>
<dbReference type="Gene3D" id="6.20.200.20">
    <property type="match status" value="2"/>
</dbReference>
<dbReference type="Pfam" id="PF02822">
    <property type="entry name" value="Antistasin"/>
    <property type="match status" value="2"/>
</dbReference>
<evidence type="ECO:0000256" key="1">
    <source>
        <dbReference type="ARBA" id="ARBA00004613"/>
    </source>
</evidence>
<dbReference type="Gene3D" id="2.10.22.10">
    <property type="entry name" value="Antistasin, domain 1"/>
    <property type="match status" value="2"/>
</dbReference>
<feature type="compositionally biased region" description="Acidic residues" evidence="5">
    <location>
        <begin position="438"/>
        <end position="466"/>
    </location>
</feature>
<dbReference type="InterPro" id="IPR011061">
    <property type="entry name" value="Hirudin/antistatin"/>
</dbReference>
<dbReference type="EMBL" id="CAXAJV020001294">
    <property type="protein sequence ID" value="CAL7946664.1"/>
    <property type="molecule type" value="Genomic_DNA"/>
</dbReference>
<dbReference type="Pfam" id="PF00219">
    <property type="entry name" value="IGFBP"/>
    <property type="match status" value="1"/>
</dbReference>
<dbReference type="InterPro" id="IPR009030">
    <property type="entry name" value="Growth_fac_rcpt_cys_sf"/>
</dbReference>
<dbReference type="PROSITE" id="PS51252">
    <property type="entry name" value="ANTISTASIN"/>
    <property type="match status" value="2"/>
</dbReference>
<keyword evidence="3 7" id="KW-0732">Signal</keyword>
<feature type="transmembrane region" description="Helical" evidence="6">
    <location>
        <begin position="643"/>
        <end position="663"/>
    </location>
</feature>
<dbReference type="SMART" id="SM00121">
    <property type="entry name" value="IB"/>
    <property type="match status" value="1"/>
</dbReference>
<dbReference type="PANTHER" id="PTHR14186:SF20">
    <property type="entry name" value="CYSTEINE-RICH MOTOR NEURON 1 PROTEIN-LIKE"/>
    <property type="match status" value="1"/>
</dbReference>
<protein>
    <recommendedName>
        <fullName evidence="13">Cysteine-rich motor neuron 1 protein</fullName>
    </recommendedName>
</protein>
<keyword evidence="2" id="KW-0964">Secreted</keyword>
<keyword evidence="6" id="KW-0472">Membrane</keyword>
<dbReference type="PANTHER" id="PTHR14186">
    <property type="entry name" value="INSULIN-LIKE GROWTH FACTOR BINDING PROTEIN-RELATED"/>
    <property type="match status" value="1"/>
</dbReference>
<evidence type="ECO:0000259" key="8">
    <source>
        <dbReference type="PROSITE" id="PS50184"/>
    </source>
</evidence>
<dbReference type="InterPro" id="IPR004094">
    <property type="entry name" value="Antistasin-like"/>
</dbReference>
<evidence type="ECO:0000256" key="4">
    <source>
        <dbReference type="ARBA" id="ARBA00023157"/>
    </source>
</evidence>
<feature type="domain" description="VWFC" evidence="8">
    <location>
        <begin position="331"/>
        <end position="388"/>
    </location>
</feature>
<proteinExistence type="predicted"/>
<dbReference type="SUPFAM" id="SSF57184">
    <property type="entry name" value="Growth factor receptor domain"/>
    <property type="match status" value="1"/>
</dbReference>
<feature type="domain" description="Antistasin-like" evidence="9">
    <location>
        <begin position="543"/>
        <end position="569"/>
    </location>
</feature>
<feature type="domain" description="IGFBP N-terminal" evidence="10">
    <location>
        <begin position="20"/>
        <end position="98"/>
    </location>
</feature>
<feature type="domain" description="Antistasin-like" evidence="9">
    <location>
        <begin position="403"/>
        <end position="430"/>
    </location>
</feature>
<evidence type="ECO:0000256" key="7">
    <source>
        <dbReference type="SAM" id="SignalP"/>
    </source>
</evidence>
<dbReference type="SMART" id="SM00214">
    <property type="entry name" value="VWC"/>
    <property type="match status" value="2"/>
</dbReference>
<keyword evidence="6" id="KW-0812">Transmembrane</keyword>
<evidence type="ECO:0000259" key="9">
    <source>
        <dbReference type="PROSITE" id="PS51252"/>
    </source>
</evidence>
<dbReference type="SUPFAM" id="SSF57603">
    <property type="entry name" value="FnI-like domain"/>
    <property type="match status" value="2"/>
</dbReference>
<dbReference type="SUPFAM" id="SSF57262">
    <property type="entry name" value="Leech antihemostatic proteins"/>
    <property type="match status" value="2"/>
</dbReference>
<name>A0ABP1P3I8_XYLVO</name>
<evidence type="ECO:0000256" key="5">
    <source>
        <dbReference type="SAM" id="MobiDB-lite"/>
    </source>
</evidence>
<keyword evidence="4" id="KW-1015">Disulfide bond</keyword>
<organism evidence="11 12">
    <name type="scientific">Xylocopa violacea</name>
    <name type="common">Violet carpenter bee</name>
    <name type="synonym">Apis violacea</name>
    <dbReference type="NCBI Taxonomy" id="135666"/>
    <lineage>
        <taxon>Eukaryota</taxon>
        <taxon>Metazoa</taxon>
        <taxon>Ecdysozoa</taxon>
        <taxon>Arthropoda</taxon>
        <taxon>Hexapoda</taxon>
        <taxon>Insecta</taxon>
        <taxon>Pterygota</taxon>
        <taxon>Neoptera</taxon>
        <taxon>Endopterygota</taxon>
        <taxon>Hymenoptera</taxon>
        <taxon>Apocrita</taxon>
        <taxon>Aculeata</taxon>
        <taxon>Apoidea</taxon>
        <taxon>Anthophila</taxon>
        <taxon>Apidae</taxon>
        <taxon>Xylocopa</taxon>
        <taxon>Xylocopa</taxon>
    </lineage>
</organism>
<accession>A0ABP1P3I8</accession>
<feature type="chain" id="PRO_5046733551" description="Cysteine-rich motor neuron 1 protein" evidence="7">
    <location>
        <begin position="22"/>
        <end position="712"/>
    </location>
</feature>
<dbReference type="PROSITE" id="PS50184">
    <property type="entry name" value="VWFC_2"/>
    <property type="match status" value="2"/>
</dbReference>
<feature type="region of interest" description="Disordered" evidence="5">
    <location>
        <begin position="434"/>
        <end position="469"/>
    </location>
</feature>
<dbReference type="PROSITE" id="PS01208">
    <property type="entry name" value="VWFC_1"/>
    <property type="match status" value="2"/>
</dbReference>
<sequence length="712" mass="76871">MRASLLLLGGIVVFSVAVARALSCVCSPFECDILTDDDCPGGLTWDPCRCCKVCARVEGEPCGGLFGFSGSCADGLQCVIKNLLPNAREVDEGICTKIPGRWRRHCPQGPIMSEPGCNLVSEGTTGKNGNTVSTGKCVCGPSVPWCPSDNEPPPYDFATRHECKLNLAAKMDYDDLFNSGNTANDDVEGDSRPVECPDDSVREENGECKCAADCPPVECPTGQRPVQLKPADPETPGSCCARYDCRGPPMRAVEPRRSEPCPENSVLTEDGKCECAPCPPASCRPGYRPVQVRAALDPETPGSCCPLYECTPAESVVLLAKETAEVAKSGKYCIYEGKGRKLGERWQQSDCVNCVCQENGAVSCQEPMCKPCENAIRPSPGECCPHCPPLSNATTLLEPKPPCPPTFDDCELICEHDYDKDDDDCPICSCARPQEKGGDDDDDDDEEEEEEEEENEEEEEEEDETCPELRNCEQPDCKPTKDENGCSVCVCSSSDVVSKQSVKEGTGKKICPEVKCDLHCERGLVMDENDCTFCECKPSDSSCPPLIGCRKRCEVGYKTSKRGCPICRCRASCTDRLNGTYPEGASWHPNSCTSCTCEPGGKLSCRETVCSVGCNDPLPPNPGTCCPVCPIAPGKGSGRGKGWGTVPIALIAILALLCLLLIVHIGRGRFRARLSPSEASCYNKAPQYYKCVPAYDTAPVHVHRNEKTIVPL</sequence>